<dbReference type="GO" id="GO:0009396">
    <property type="term" value="P:folic acid-containing compound biosynthetic process"/>
    <property type="evidence" value="ECO:0007669"/>
    <property type="project" value="TreeGrafter"/>
</dbReference>
<reference evidence="6 7" key="1">
    <citation type="submission" date="2016-10" db="EMBL/GenBank/DDBJ databases">
        <authorList>
            <person name="de Groot N.N."/>
        </authorList>
    </citation>
    <scope>NUCLEOTIDE SEQUENCE [LARGE SCALE GENOMIC DNA]</scope>
    <source>
        <strain evidence="6 7">CGMCC 4.2026</strain>
    </source>
</reference>
<feature type="binding site" evidence="4">
    <location>
        <begin position="137"/>
        <end position="145"/>
    </location>
    <ligand>
        <name>ATP</name>
        <dbReference type="ChEBI" id="CHEBI:30616"/>
    </ligand>
</feature>
<dbReference type="PIRSF" id="PIRSF006806">
    <property type="entry name" value="FTHF_cligase"/>
    <property type="match status" value="1"/>
</dbReference>
<dbReference type="GO" id="GO:0035999">
    <property type="term" value="P:tetrahydrofolate interconversion"/>
    <property type="evidence" value="ECO:0007669"/>
    <property type="project" value="TreeGrafter"/>
</dbReference>
<feature type="binding site" evidence="4">
    <location>
        <position position="59"/>
    </location>
    <ligand>
        <name>substrate</name>
    </ligand>
</feature>
<dbReference type="AlphaFoldDB" id="A0A1H8DQJ4"/>
<comment type="similarity">
    <text evidence="1 5">Belongs to the 5-formyltetrahydrofolate cyclo-ligase family.</text>
</comment>
<dbReference type="PANTHER" id="PTHR23407">
    <property type="entry name" value="ATPASE INHIBITOR/5-FORMYLTETRAHYDROFOLATE CYCLO-LIGASE"/>
    <property type="match status" value="1"/>
</dbReference>
<evidence type="ECO:0000256" key="2">
    <source>
        <dbReference type="ARBA" id="ARBA00022741"/>
    </source>
</evidence>
<dbReference type="PANTHER" id="PTHR23407:SF1">
    <property type="entry name" value="5-FORMYLTETRAHYDROFOLATE CYCLO-LIGASE"/>
    <property type="match status" value="1"/>
</dbReference>
<comment type="cofactor">
    <cofactor evidence="5">
        <name>Mg(2+)</name>
        <dbReference type="ChEBI" id="CHEBI:18420"/>
    </cofactor>
</comment>
<evidence type="ECO:0000256" key="4">
    <source>
        <dbReference type="PIRSR" id="PIRSR006806-1"/>
    </source>
</evidence>
<keyword evidence="7" id="KW-1185">Reference proteome</keyword>
<dbReference type="NCBIfam" id="TIGR02727">
    <property type="entry name" value="MTHFS_bact"/>
    <property type="match status" value="1"/>
</dbReference>
<dbReference type="GO" id="GO:0030272">
    <property type="term" value="F:5-formyltetrahydrofolate cyclo-ligase activity"/>
    <property type="evidence" value="ECO:0007669"/>
    <property type="project" value="UniProtKB-EC"/>
</dbReference>
<keyword evidence="6" id="KW-0436">Ligase</keyword>
<keyword evidence="2 4" id="KW-0547">Nucleotide-binding</keyword>
<dbReference type="EC" id="6.3.3.2" evidence="5"/>
<comment type="catalytic activity">
    <reaction evidence="5">
        <text>(6S)-5-formyl-5,6,7,8-tetrahydrofolate + ATP = (6R)-5,10-methenyltetrahydrofolate + ADP + phosphate</text>
        <dbReference type="Rhea" id="RHEA:10488"/>
        <dbReference type="ChEBI" id="CHEBI:30616"/>
        <dbReference type="ChEBI" id="CHEBI:43474"/>
        <dbReference type="ChEBI" id="CHEBI:57455"/>
        <dbReference type="ChEBI" id="CHEBI:57457"/>
        <dbReference type="ChEBI" id="CHEBI:456216"/>
        <dbReference type="EC" id="6.3.3.2"/>
    </reaction>
</comment>
<keyword evidence="5" id="KW-0460">Magnesium</keyword>
<keyword evidence="5" id="KW-0479">Metal-binding</keyword>
<dbReference type="GO" id="GO:0046872">
    <property type="term" value="F:metal ion binding"/>
    <property type="evidence" value="ECO:0007669"/>
    <property type="project" value="UniProtKB-KW"/>
</dbReference>
<evidence type="ECO:0000313" key="6">
    <source>
        <dbReference type="EMBL" id="SEN09601.1"/>
    </source>
</evidence>
<feature type="binding site" evidence="4">
    <location>
        <begin position="8"/>
        <end position="12"/>
    </location>
    <ligand>
        <name>ATP</name>
        <dbReference type="ChEBI" id="CHEBI:30616"/>
    </ligand>
</feature>
<accession>A0A1H8DQJ4</accession>
<dbReference type="GO" id="GO:0005524">
    <property type="term" value="F:ATP binding"/>
    <property type="evidence" value="ECO:0007669"/>
    <property type="project" value="UniProtKB-KW"/>
</dbReference>
<protein>
    <recommendedName>
        <fullName evidence="5">5-formyltetrahydrofolate cyclo-ligase</fullName>
        <ecNumber evidence="5">6.3.3.2</ecNumber>
    </recommendedName>
</protein>
<gene>
    <name evidence="6" type="ORF">SAMN05216267_1001245</name>
</gene>
<dbReference type="Pfam" id="PF01812">
    <property type="entry name" value="5-FTHF_cyc-lig"/>
    <property type="match status" value="1"/>
</dbReference>
<dbReference type="Gene3D" id="3.40.50.10420">
    <property type="entry name" value="NagB/RpiA/CoA transferase-like"/>
    <property type="match status" value="1"/>
</dbReference>
<keyword evidence="3 4" id="KW-0067">ATP-binding</keyword>
<evidence type="ECO:0000256" key="5">
    <source>
        <dbReference type="RuleBase" id="RU361279"/>
    </source>
</evidence>
<proteinExistence type="inferred from homology"/>
<dbReference type="STRING" id="310780.SAMN05216267_1001245"/>
<evidence type="ECO:0000256" key="3">
    <source>
        <dbReference type="ARBA" id="ARBA00022840"/>
    </source>
</evidence>
<dbReference type="SUPFAM" id="SSF100950">
    <property type="entry name" value="NagB/RpiA/CoA transferase-like"/>
    <property type="match status" value="1"/>
</dbReference>
<dbReference type="Proteomes" id="UP000181951">
    <property type="component" value="Unassembled WGS sequence"/>
</dbReference>
<evidence type="ECO:0000256" key="1">
    <source>
        <dbReference type="ARBA" id="ARBA00010638"/>
    </source>
</evidence>
<dbReference type="OrthoDB" id="3242798at2"/>
<dbReference type="InterPro" id="IPR024185">
    <property type="entry name" value="FTHF_cligase-like_sf"/>
</dbReference>
<sequence>MRDPRALKAALRSELLRVRRGLSADARDLAGTALESRVRDLPELARAHTVAAYVSMGSEPGTHGLIESLRVAGRRVLLPVLLPDNDLDWARYDGPDALRRTERGLLEPTGDRLGPQAVTEAEALLLPGLAVDRSGVRLGRGGGSYDRVLARLEAAGKSPALVVLLYANEVVESVPREAHDHLVDAVITPVGVHHFAR</sequence>
<dbReference type="InterPro" id="IPR037171">
    <property type="entry name" value="NagB/RpiA_transferase-like"/>
</dbReference>
<evidence type="ECO:0000313" key="7">
    <source>
        <dbReference type="Proteomes" id="UP000181951"/>
    </source>
</evidence>
<dbReference type="RefSeq" id="WP_069462753.1">
    <property type="nucleotide sequence ID" value="NZ_FODD01000001.1"/>
</dbReference>
<dbReference type="EMBL" id="FODD01000001">
    <property type="protein sequence ID" value="SEN09601.1"/>
    <property type="molecule type" value="Genomic_DNA"/>
</dbReference>
<organism evidence="6 7">
    <name type="scientific">Actinacidiphila rubida</name>
    <dbReference type="NCBI Taxonomy" id="310780"/>
    <lineage>
        <taxon>Bacteria</taxon>
        <taxon>Bacillati</taxon>
        <taxon>Actinomycetota</taxon>
        <taxon>Actinomycetes</taxon>
        <taxon>Kitasatosporales</taxon>
        <taxon>Streptomycetaceae</taxon>
        <taxon>Actinacidiphila</taxon>
    </lineage>
</organism>
<name>A0A1H8DQJ4_9ACTN</name>
<feature type="binding site" evidence="4">
    <location>
        <position position="54"/>
    </location>
    <ligand>
        <name>substrate</name>
    </ligand>
</feature>
<dbReference type="InterPro" id="IPR002698">
    <property type="entry name" value="FTHF_cligase"/>
</dbReference>